<evidence type="ECO:0000313" key="4">
    <source>
        <dbReference type="Proteomes" id="UP000001868"/>
    </source>
</evidence>
<feature type="domain" description="BFD-like [2Fe-2S]-binding" evidence="2">
    <location>
        <begin position="80"/>
        <end position="128"/>
    </location>
</feature>
<dbReference type="InterPro" id="IPR041854">
    <property type="entry name" value="BFD-like_2Fe2S-bd_dom_sf"/>
</dbReference>
<name>B4RAK8_PHEZH</name>
<dbReference type="Proteomes" id="UP000001868">
    <property type="component" value="Chromosome"/>
</dbReference>
<dbReference type="AlphaFoldDB" id="B4RAK8"/>
<sequence>MATAAGRRVPCVASQAPRGRAPERFSRPLVQRLNLRLEPVTSRRTRGRSVAGLSAANDLQKRSQSASCGIVDQERLRPMYVCNCNGIREREVRDAIAAGASRPVEIFKACDARPQCARCVCDMREMLDQEQDALRYAAE</sequence>
<organism evidence="3 4">
    <name type="scientific">Phenylobacterium zucineum (strain HLK1)</name>
    <dbReference type="NCBI Taxonomy" id="450851"/>
    <lineage>
        <taxon>Bacteria</taxon>
        <taxon>Pseudomonadati</taxon>
        <taxon>Pseudomonadota</taxon>
        <taxon>Alphaproteobacteria</taxon>
        <taxon>Caulobacterales</taxon>
        <taxon>Caulobacteraceae</taxon>
        <taxon>Phenylobacterium</taxon>
    </lineage>
</organism>
<evidence type="ECO:0000259" key="2">
    <source>
        <dbReference type="Pfam" id="PF04324"/>
    </source>
</evidence>
<dbReference type="KEGG" id="pzu:PHZ_c3197"/>
<keyword evidence="4" id="KW-1185">Reference proteome</keyword>
<evidence type="ECO:0000256" key="1">
    <source>
        <dbReference type="SAM" id="MobiDB-lite"/>
    </source>
</evidence>
<accession>B4RAK8</accession>
<feature type="region of interest" description="Disordered" evidence="1">
    <location>
        <begin position="46"/>
        <end position="66"/>
    </location>
</feature>
<feature type="region of interest" description="Disordered" evidence="1">
    <location>
        <begin position="1"/>
        <end position="20"/>
    </location>
</feature>
<dbReference type="InterPro" id="IPR007419">
    <property type="entry name" value="BFD-like_2Fe2S-bd_dom"/>
</dbReference>
<dbReference type="eggNOG" id="COG2906">
    <property type="taxonomic scope" value="Bacteria"/>
</dbReference>
<proteinExistence type="predicted"/>
<dbReference type="Gene3D" id="1.10.10.1100">
    <property type="entry name" value="BFD-like [2Fe-2S]-binding domain"/>
    <property type="match status" value="1"/>
</dbReference>
<protein>
    <recommendedName>
        <fullName evidence="2">BFD-like [2Fe-2S]-binding domain-containing protein</fullName>
    </recommendedName>
</protein>
<reference evidence="3 4" key="1">
    <citation type="journal article" date="2008" name="BMC Genomics">
        <title>Complete genome of Phenylobacterium zucineum - a novel facultative intracellular bacterium isolated from human erythroleukemia cell line K562.</title>
        <authorList>
            <person name="Luo Y."/>
            <person name="Xu X."/>
            <person name="Ding Z."/>
            <person name="Liu Z."/>
            <person name="Zhang B."/>
            <person name="Yan Z."/>
            <person name="Sun J."/>
            <person name="Hu S."/>
            <person name="Hu X."/>
        </authorList>
    </citation>
    <scope>NUCLEOTIDE SEQUENCE [LARGE SCALE GENOMIC DNA]</scope>
    <source>
        <strain evidence="3 4">HLK1</strain>
    </source>
</reference>
<dbReference type="HOGENOM" id="CLU_1843247_0_0_5"/>
<dbReference type="Pfam" id="PF04324">
    <property type="entry name" value="Fer2_BFD"/>
    <property type="match status" value="1"/>
</dbReference>
<dbReference type="EMBL" id="CP000747">
    <property type="protein sequence ID" value="ACG79606.1"/>
    <property type="molecule type" value="Genomic_DNA"/>
</dbReference>
<evidence type="ECO:0000313" key="3">
    <source>
        <dbReference type="EMBL" id="ACG79606.1"/>
    </source>
</evidence>
<gene>
    <name evidence="3" type="ordered locus">PHZ_c3197</name>
</gene>
<dbReference type="STRING" id="450851.PHZ_c3197"/>